<gene>
    <name evidence="4" type="ORF">QE424_000763</name>
</gene>
<dbReference type="InterPro" id="IPR051165">
    <property type="entry name" value="Multifunctional_ANK_Repeat"/>
</dbReference>
<dbReference type="SMART" id="SM00248">
    <property type="entry name" value="ANK"/>
    <property type="match status" value="4"/>
</dbReference>
<dbReference type="PANTHER" id="PTHR24123">
    <property type="entry name" value="ANKYRIN REPEAT-CONTAINING"/>
    <property type="match status" value="1"/>
</dbReference>
<proteinExistence type="predicted"/>
<keyword evidence="2" id="KW-0040">ANK repeat</keyword>
<evidence type="ECO:0000256" key="1">
    <source>
        <dbReference type="ARBA" id="ARBA00022737"/>
    </source>
</evidence>
<evidence type="ECO:0000313" key="5">
    <source>
        <dbReference type="Proteomes" id="UP001226084"/>
    </source>
</evidence>
<evidence type="ECO:0000256" key="3">
    <source>
        <dbReference type="SAM" id="MobiDB-lite"/>
    </source>
</evidence>
<name>A0AAP5AFD9_9GAMM</name>
<evidence type="ECO:0000313" key="4">
    <source>
        <dbReference type="EMBL" id="MDQ1107604.1"/>
    </source>
</evidence>
<protein>
    <submittedName>
        <fullName evidence="4">Ankyrin repeat protein</fullName>
    </submittedName>
</protein>
<dbReference type="EMBL" id="JAUTAS010000001">
    <property type="protein sequence ID" value="MDQ1107604.1"/>
    <property type="molecule type" value="Genomic_DNA"/>
</dbReference>
<feature type="region of interest" description="Disordered" evidence="3">
    <location>
        <begin position="1"/>
        <end position="23"/>
    </location>
</feature>
<dbReference type="SUPFAM" id="SSF48403">
    <property type="entry name" value="Ankyrin repeat"/>
    <property type="match status" value="1"/>
</dbReference>
<dbReference type="RefSeq" id="WP_307106352.1">
    <property type="nucleotide sequence ID" value="NZ_JAUTAS010000001.1"/>
</dbReference>
<accession>A0AAP5AFD9</accession>
<dbReference type="AlphaFoldDB" id="A0AAP5AFD9"/>
<dbReference type="PANTHER" id="PTHR24123:SF33">
    <property type="entry name" value="PROTEIN HOS4"/>
    <property type="match status" value="1"/>
</dbReference>
<reference evidence="4" key="1">
    <citation type="submission" date="2023-07" db="EMBL/GenBank/DDBJ databases">
        <title>Functional and genomic diversity of the sorghum phyllosphere microbiome.</title>
        <authorList>
            <person name="Shade A."/>
        </authorList>
    </citation>
    <scope>NUCLEOTIDE SEQUENCE</scope>
    <source>
        <strain evidence="4">SORGH_AS_0457</strain>
    </source>
</reference>
<comment type="caution">
    <text evidence="4">The sequence shown here is derived from an EMBL/GenBank/DDBJ whole genome shotgun (WGS) entry which is preliminary data.</text>
</comment>
<dbReference type="Pfam" id="PF12796">
    <property type="entry name" value="Ank_2"/>
    <property type="match status" value="1"/>
</dbReference>
<dbReference type="InterPro" id="IPR002110">
    <property type="entry name" value="Ankyrin_rpt"/>
</dbReference>
<dbReference type="Proteomes" id="UP001226084">
    <property type="component" value="Unassembled WGS sequence"/>
</dbReference>
<evidence type="ECO:0000256" key="2">
    <source>
        <dbReference type="ARBA" id="ARBA00023043"/>
    </source>
</evidence>
<sequence length="626" mass="67587">MTRIPSQLPANSAAPRRPPPSLSEGLNLIAGRINRTPAMGTLWSILNGATPSVSTAQTPALPPGRIDFQEVSESIDEDAQSACSGDDHLEPGDLSALELESTRAALAALKDEHARLPEGDARSHYQAQIAKLESALHSQGQATPNAVVMLDVAASTAPQAELACTSPVVDLPPDPPPVRAEQALAMVPAAQRTMTSALVQLGREAVQRVIALPPRSLAKIMPNERDLLPRNVPTFNTLGQSDAMEAAGNSLRDNLLRWGSAQVQSINVKLAHQIALKEKANRTPEPAPYTKLERACLVKSSNPVKQLLIASRITKLLKHANPNEGSYGPLHCAVVANNGTALKTLLASSAGKIDVNMVSDAHNARGLEMAIERQYWQRVEKLIRGNAEPTSRAFELLVLNGDVCRFKQLHEHWQALTRAHANWHALTRKEGGTRPHQDRIDFRSALGAAVGVNALDIARYLFAQGVRPGEQSYLMLQLAAYNGHAEMLGLLLMHVPHDVAHRPSDSNAEESPLVLAMQGGHEKAVAVLLEQQTDAQFVRALTDSFGAATARLPFADKKRLASVTALLRNWLQEQQRPASDKALAPVPLLQLHGEAANDPRPAHALPSKRSGKVFDPSYVFSRPVAL</sequence>
<dbReference type="InterPro" id="IPR036770">
    <property type="entry name" value="Ankyrin_rpt-contain_sf"/>
</dbReference>
<dbReference type="Gene3D" id="1.25.40.20">
    <property type="entry name" value="Ankyrin repeat-containing domain"/>
    <property type="match status" value="2"/>
</dbReference>
<organism evidence="4 5">
    <name type="scientific">Stenotrophomonas rhizophila</name>
    <dbReference type="NCBI Taxonomy" id="216778"/>
    <lineage>
        <taxon>Bacteria</taxon>
        <taxon>Pseudomonadati</taxon>
        <taxon>Pseudomonadota</taxon>
        <taxon>Gammaproteobacteria</taxon>
        <taxon>Lysobacterales</taxon>
        <taxon>Lysobacteraceae</taxon>
        <taxon>Stenotrophomonas</taxon>
    </lineage>
</organism>
<keyword evidence="1" id="KW-0677">Repeat</keyword>